<dbReference type="Gene3D" id="3.30.70.100">
    <property type="match status" value="2"/>
</dbReference>
<dbReference type="Proteomes" id="UP000285146">
    <property type="component" value="Unassembled WGS sequence"/>
</dbReference>
<sequence length="362" mass="41061">MFSRQLARAATTAATPRTAVRMFSSSSVAAKNKTPSLADIVPDTDEVESFNGKQKTFREQLVAAQKERDASGFHSSPTPDTGDDAVGRAEGLGSLSTVHNSERVAEISSKEPPRNIGPLTNLIYGTKEGRELDAQLEASFSQVVARGKYVHAIVIHDVHPDKVDEYTELVGQWYPRVAQLPDNKVNLVGSWRTEVGDVDTFVHIWEYQRYSGFHSSFHAISQRPGFDEFERKLRTLIKSKKTSLMQEFSFWPTTPPRQLGGIFELRSYTLGPGKLLEWEQHWRKGLKARREVMEGVGAWFVQVGELNTVHHLWQFANLEERQIRREQSWRQPGWAETVHKTVPLIQDMKSRILIPMPWSPVG</sequence>
<dbReference type="STRING" id="1230097.A0A423XCL6"/>
<dbReference type="PANTHER" id="PTHR21017">
    <property type="entry name" value="NIPSNAP-RELATED"/>
    <property type="match status" value="1"/>
</dbReference>
<comment type="caution">
    <text evidence="4">The sequence shown here is derived from an EMBL/GenBank/DDBJ whole genome shotgun (WGS) entry which is preliminary data.</text>
</comment>
<proteinExistence type="inferred from homology"/>
<organism evidence="4 5">
    <name type="scientific">Cytospora leucostoma</name>
    <dbReference type="NCBI Taxonomy" id="1230097"/>
    <lineage>
        <taxon>Eukaryota</taxon>
        <taxon>Fungi</taxon>
        <taxon>Dikarya</taxon>
        <taxon>Ascomycota</taxon>
        <taxon>Pezizomycotina</taxon>
        <taxon>Sordariomycetes</taxon>
        <taxon>Sordariomycetidae</taxon>
        <taxon>Diaporthales</taxon>
        <taxon>Cytosporaceae</taxon>
        <taxon>Cytospora</taxon>
    </lineage>
</organism>
<dbReference type="FunFam" id="3.30.70.100:FF:000037">
    <property type="entry name" value="NIPSNAP family protein"/>
    <property type="match status" value="1"/>
</dbReference>
<dbReference type="InterPro" id="IPR011008">
    <property type="entry name" value="Dimeric_a/b-barrel"/>
</dbReference>
<protein>
    <recommendedName>
        <fullName evidence="3">NIPSNAP domain-containing protein</fullName>
    </recommendedName>
</protein>
<dbReference type="OrthoDB" id="10262843at2759"/>
<dbReference type="AlphaFoldDB" id="A0A423XCL6"/>
<dbReference type="GO" id="GO:0000423">
    <property type="term" value="P:mitophagy"/>
    <property type="evidence" value="ECO:0007669"/>
    <property type="project" value="UniProtKB-ARBA"/>
</dbReference>
<dbReference type="InParanoid" id="A0A423XCL6"/>
<accession>A0A423XCL6</accession>
<evidence type="ECO:0000256" key="2">
    <source>
        <dbReference type="SAM" id="MobiDB-lite"/>
    </source>
</evidence>
<feature type="region of interest" description="Disordered" evidence="2">
    <location>
        <begin position="64"/>
        <end position="84"/>
    </location>
</feature>
<gene>
    <name evidence="4" type="ORF">VPNG_04513</name>
</gene>
<feature type="domain" description="NIPSNAP" evidence="3">
    <location>
        <begin position="263"/>
        <end position="360"/>
    </location>
</feature>
<evidence type="ECO:0000259" key="3">
    <source>
        <dbReference type="Pfam" id="PF07978"/>
    </source>
</evidence>
<dbReference type="FunFam" id="3.30.70.100:FF:000004">
    <property type="entry name" value="NIPSNAP family protein"/>
    <property type="match status" value="1"/>
</dbReference>
<dbReference type="SUPFAM" id="SSF54909">
    <property type="entry name" value="Dimeric alpha+beta barrel"/>
    <property type="match status" value="2"/>
</dbReference>
<evidence type="ECO:0000313" key="5">
    <source>
        <dbReference type="Proteomes" id="UP000285146"/>
    </source>
</evidence>
<dbReference type="InterPro" id="IPR051557">
    <property type="entry name" value="NipSnap_domain"/>
</dbReference>
<dbReference type="PANTHER" id="PTHR21017:SF17">
    <property type="entry name" value="PROTEIN NIPSNAP"/>
    <property type="match status" value="1"/>
</dbReference>
<evidence type="ECO:0000256" key="1">
    <source>
        <dbReference type="ARBA" id="ARBA00005291"/>
    </source>
</evidence>
<reference evidence="4 5" key="1">
    <citation type="submission" date="2015-09" db="EMBL/GenBank/DDBJ databases">
        <title>Host preference determinants of Valsa canker pathogens revealed by comparative genomics.</title>
        <authorList>
            <person name="Yin Z."/>
            <person name="Huang L."/>
        </authorList>
    </citation>
    <scope>NUCLEOTIDE SEQUENCE [LARGE SCALE GENOMIC DNA]</scope>
    <source>
        <strain evidence="4 5">SXYLt</strain>
    </source>
</reference>
<dbReference type="Pfam" id="PF07978">
    <property type="entry name" value="NIPSNAP"/>
    <property type="match status" value="2"/>
</dbReference>
<feature type="domain" description="NIPSNAP" evidence="3">
    <location>
        <begin position="181"/>
        <end position="250"/>
    </location>
</feature>
<evidence type="ECO:0000313" key="4">
    <source>
        <dbReference type="EMBL" id="ROW13694.1"/>
    </source>
</evidence>
<name>A0A423XCL6_9PEZI</name>
<comment type="similarity">
    <text evidence="1">Belongs to the NipSnap family.</text>
</comment>
<dbReference type="EMBL" id="LKEB01000018">
    <property type="protein sequence ID" value="ROW13694.1"/>
    <property type="molecule type" value="Genomic_DNA"/>
</dbReference>
<dbReference type="InterPro" id="IPR012577">
    <property type="entry name" value="NIPSNAP"/>
</dbReference>
<dbReference type="GO" id="GO:0005739">
    <property type="term" value="C:mitochondrion"/>
    <property type="evidence" value="ECO:0007669"/>
    <property type="project" value="TreeGrafter"/>
</dbReference>
<keyword evidence="5" id="KW-1185">Reference proteome</keyword>